<keyword evidence="2" id="KW-1185">Reference proteome</keyword>
<evidence type="ECO:0000313" key="4">
    <source>
        <dbReference type="RefSeq" id="XP_005110154.1"/>
    </source>
</evidence>
<accession>A0ABM0K6X2</accession>
<dbReference type="PANTHER" id="PTHR14286:SF2">
    <property type="entry name" value="CENTROSOMAL PROTEIN 15 KDA"/>
    <property type="match status" value="1"/>
</dbReference>
<dbReference type="GeneID" id="101846844"/>
<organism evidence="2 4">
    <name type="scientific">Aplysia californica</name>
    <name type="common">California sea hare</name>
    <dbReference type="NCBI Taxonomy" id="6500"/>
    <lineage>
        <taxon>Eukaryota</taxon>
        <taxon>Metazoa</taxon>
        <taxon>Spiralia</taxon>
        <taxon>Lophotrochozoa</taxon>
        <taxon>Mollusca</taxon>
        <taxon>Gastropoda</taxon>
        <taxon>Heterobranchia</taxon>
        <taxon>Euthyneura</taxon>
        <taxon>Tectipleura</taxon>
        <taxon>Aplysiida</taxon>
        <taxon>Aplysioidea</taxon>
        <taxon>Aplysiidae</taxon>
        <taxon>Aplysia</taxon>
    </lineage>
</organism>
<dbReference type="PANTHER" id="PTHR14286">
    <property type="entry name" value="GENE, 49355-RELATED"/>
    <property type="match status" value="1"/>
</dbReference>
<dbReference type="InterPro" id="IPR028006">
    <property type="entry name" value="CEP15-like"/>
</dbReference>
<feature type="region of interest" description="Disordered" evidence="1">
    <location>
        <begin position="117"/>
        <end position="144"/>
    </location>
</feature>
<gene>
    <name evidence="3 4" type="primary">LOC101846844</name>
</gene>
<feature type="compositionally biased region" description="Basic and acidic residues" evidence="1">
    <location>
        <begin position="117"/>
        <end position="126"/>
    </location>
</feature>
<dbReference type="RefSeq" id="XP_005110154.1">
    <property type="nucleotide sequence ID" value="XM_005110097.2"/>
</dbReference>
<name>A0ABM0K6X2_APLCA</name>
<proteinExistence type="predicted"/>
<sequence length="144" mass="16409">MNKMKVKEGEATSAYHAKLEKWTAKEMQLNVLHEEIINKREAMLRTSRNLLTAQEDMPVNSTEAAIRNDRLLKDFADQDEQLTEELTELPSPRFANLQSNYWSMVTNMFPIWEKSLEESSSSRDVRTGAQSSSRLSATAKLSGV</sequence>
<protein>
    <submittedName>
        <fullName evidence="3 4">Uncharacterized protein C3orf14</fullName>
    </submittedName>
</protein>
<dbReference type="Pfam" id="PF15134">
    <property type="entry name" value="CEP15-like"/>
    <property type="match status" value="1"/>
</dbReference>
<evidence type="ECO:0000313" key="3">
    <source>
        <dbReference type="RefSeq" id="XP_005110153.1"/>
    </source>
</evidence>
<evidence type="ECO:0000256" key="1">
    <source>
        <dbReference type="SAM" id="MobiDB-lite"/>
    </source>
</evidence>
<reference evidence="3 4" key="1">
    <citation type="submission" date="2025-05" db="UniProtKB">
        <authorList>
            <consortium name="RefSeq"/>
        </authorList>
    </citation>
    <scope>IDENTIFICATION</scope>
</reference>
<evidence type="ECO:0000313" key="2">
    <source>
        <dbReference type="Proteomes" id="UP000694888"/>
    </source>
</evidence>
<dbReference type="Proteomes" id="UP000694888">
    <property type="component" value="Unplaced"/>
</dbReference>
<dbReference type="RefSeq" id="XP_005110153.1">
    <property type="nucleotide sequence ID" value="XM_005110096.2"/>
</dbReference>